<reference evidence="2 3" key="1">
    <citation type="submission" date="2017-10" db="EMBL/GenBank/DDBJ databases">
        <title>A novel species of cold-tolerant Malassezia isolated from bats.</title>
        <authorList>
            <person name="Lorch J.M."/>
            <person name="Palmer J.M."/>
            <person name="Vanderwolf K.J."/>
            <person name="Schmidt K.Z."/>
            <person name="Verant M.L."/>
            <person name="Weller T.J."/>
            <person name="Blehert D.S."/>
        </authorList>
    </citation>
    <scope>NUCLEOTIDE SEQUENCE [LARGE SCALE GENOMIC DNA]</scope>
    <source>
        <strain evidence="2 3">NWHC:44797-103</strain>
    </source>
</reference>
<feature type="compositionally biased region" description="Basic residues" evidence="1">
    <location>
        <begin position="398"/>
        <end position="410"/>
    </location>
</feature>
<dbReference type="Proteomes" id="UP000232875">
    <property type="component" value="Unassembled WGS sequence"/>
</dbReference>
<feature type="compositionally biased region" description="Polar residues" evidence="1">
    <location>
        <begin position="33"/>
        <end position="47"/>
    </location>
</feature>
<protein>
    <submittedName>
        <fullName evidence="2">Uncharacterized protein</fullName>
    </submittedName>
</protein>
<evidence type="ECO:0000256" key="1">
    <source>
        <dbReference type="SAM" id="MobiDB-lite"/>
    </source>
</evidence>
<accession>A0A2N1JE58</accession>
<organism evidence="2 3">
    <name type="scientific">Malassezia vespertilionis</name>
    <dbReference type="NCBI Taxonomy" id="2020962"/>
    <lineage>
        <taxon>Eukaryota</taxon>
        <taxon>Fungi</taxon>
        <taxon>Dikarya</taxon>
        <taxon>Basidiomycota</taxon>
        <taxon>Ustilaginomycotina</taxon>
        <taxon>Malasseziomycetes</taxon>
        <taxon>Malasseziales</taxon>
        <taxon>Malasseziaceae</taxon>
        <taxon>Malassezia</taxon>
    </lineage>
</organism>
<feature type="region of interest" description="Disordered" evidence="1">
    <location>
        <begin position="391"/>
        <end position="412"/>
    </location>
</feature>
<evidence type="ECO:0000313" key="3">
    <source>
        <dbReference type="Proteomes" id="UP000232875"/>
    </source>
</evidence>
<dbReference type="AlphaFoldDB" id="A0A2N1JE58"/>
<dbReference type="OrthoDB" id="3362327at2759"/>
<feature type="region of interest" description="Disordered" evidence="1">
    <location>
        <begin position="1"/>
        <end position="100"/>
    </location>
</feature>
<gene>
    <name evidence="2" type="ORF">MVES_001299</name>
</gene>
<evidence type="ECO:0000313" key="2">
    <source>
        <dbReference type="EMBL" id="PKI84837.1"/>
    </source>
</evidence>
<feature type="compositionally biased region" description="Polar residues" evidence="1">
    <location>
        <begin position="1"/>
        <end position="10"/>
    </location>
</feature>
<dbReference type="EMBL" id="KZ454988">
    <property type="protein sequence ID" value="PKI84837.1"/>
    <property type="molecule type" value="Genomic_DNA"/>
</dbReference>
<name>A0A2N1JE58_9BASI</name>
<feature type="compositionally biased region" description="Low complexity" evidence="1">
    <location>
        <begin position="56"/>
        <end position="76"/>
    </location>
</feature>
<sequence>MSRMRLQTNPDPARHATQNKDHDIHHPRDTSELTESIWTSASPSTVGSVDMDSHARSPSPASPSASSATQSFSSSPERMPVLASTPALPSKPSSAGLPYSARRSAHAPLIGKRGVHTMSPAAPLLDTHRVTSMRYDEDVQDEGLSRVGSTSDLTLDELGHEQAGGRNSMRGRVDSMTSLSNFIGMSEQDMRRSVSTQSFNDGALHGTHRHRNSSREHLLGVLGRGGTSRDALMMRSAVNDTARGTTTGKGGQRVATTIANMLHSAQSMDRHTKPIVSKFAGYQQQFDPAANTQDKVQSALHTDRVTGRIVAVDVRPVSIYNADFVERIKARTANKEGHSGEDAFQDPPQYRYLLDYALSGPPISKEALGSAELSPRLEASLPLDDHAEELNETTVHARGAHRRDKRRAKQSKMLVPDSVATLGPNMIPFHFIHALTSTAENPLALDDAEGPAVASLLPGVPEKMDASSSSEGGAGHVHYIDNQSMRAIAYTAQAITVQRSHTVTRRFADPFREAMTRVATASGYLTKLRTQAQAALASV</sequence>
<keyword evidence="3" id="KW-1185">Reference proteome</keyword>
<proteinExistence type="predicted"/>
<feature type="compositionally biased region" description="Basic and acidic residues" evidence="1">
    <location>
        <begin position="12"/>
        <end position="31"/>
    </location>
</feature>